<evidence type="ECO:0000256" key="1">
    <source>
        <dbReference type="SAM" id="Phobius"/>
    </source>
</evidence>
<comment type="caution">
    <text evidence="2">The sequence shown here is derived from an EMBL/GenBank/DDBJ whole genome shotgun (WGS) entry which is preliminary data.</text>
</comment>
<dbReference type="AlphaFoldDB" id="A0A9X3BWH3"/>
<reference evidence="2" key="1">
    <citation type="submission" date="2020-07" db="EMBL/GenBank/DDBJ databases">
        <authorList>
            <person name="Pettersson B.M.F."/>
            <person name="Behra P.R.K."/>
            <person name="Ramesh M."/>
            <person name="Das S."/>
            <person name="Dasgupta S."/>
            <person name="Kirsebom L.A."/>
        </authorList>
    </citation>
    <scope>NUCLEOTIDE SEQUENCE</scope>
    <source>
        <strain evidence="2">DSM 44838</strain>
    </source>
</reference>
<keyword evidence="1" id="KW-1133">Transmembrane helix</keyword>
<name>A0A9X3BWH3_9MYCO</name>
<dbReference type="InterPro" id="IPR010773">
    <property type="entry name" value="Mycophage_PG1_Gp7"/>
</dbReference>
<organism evidence="2 3">
    <name type="scientific">Mycobacterium yunnanensis</name>
    <dbReference type="NCBI Taxonomy" id="368477"/>
    <lineage>
        <taxon>Bacteria</taxon>
        <taxon>Bacillati</taxon>
        <taxon>Actinomycetota</taxon>
        <taxon>Actinomycetes</taxon>
        <taxon>Mycobacteriales</taxon>
        <taxon>Mycobacteriaceae</taxon>
        <taxon>Mycobacterium</taxon>
    </lineage>
</organism>
<protein>
    <submittedName>
        <fullName evidence="2">DUF1360 domain-containing protein</fullName>
    </submittedName>
</protein>
<reference evidence="2" key="2">
    <citation type="journal article" date="2022" name="BMC Genomics">
        <title>Comparative genome analysis of mycobacteria focusing on tRNA and non-coding RNA.</title>
        <authorList>
            <person name="Behra P.R.K."/>
            <person name="Pettersson B.M.F."/>
            <person name="Ramesh M."/>
            <person name="Das S."/>
            <person name="Dasgupta S."/>
            <person name="Kirsebom L.A."/>
        </authorList>
    </citation>
    <scope>NUCLEOTIDE SEQUENCE</scope>
    <source>
        <strain evidence="2">DSM 44838</strain>
    </source>
</reference>
<accession>A0A9X3BWH3</accession>
<keyword evidence="1" id="KW-0472">Membrane</keyword>
<dbReference type="EMBL" id="JACKVK010000014">
    <property type="protein sequence ID" value="MCV7424355.1"/>
    <property type="molecule type" value="Genomic_DNA"/>
</dbReference>
<feature type="transmembrane region" description="Helical" evidence="1">
    <location>
        <begin position="6"/>
        <end position="26"/>
    </location>
</feature>
<evidence type="ECO:0000313" key="3">
    <source>
        <dbReference type="Proteomes" id="UP001141629"/>
    </source>
</evidence>
<dbReference type="RefSeq" id="WP_263999413.1">
    <property type="nucleotide sequence ID" value="NZ_JACKVK010000014.1"/>
</dbReference>
<feature type="transmembrane region" description="Helical" evidence="1">
    <location>
        <begin position="89"/>
        <end position="107"/>
    </location>
</feature>
<dbReference type="Proteomes" id="UP001141629">
    <property type="component" value="Unassembled WGS sequence"/>
</dbReference>
<dbReference type="Pfam" id="PF07098">
    <property type="entry name" value="DUF1360"/>
    <property type="match status" value="1"/>
</dbReference>
<evidence type="ECO:0000313" key="2">
    <source>
        <dbReference type="EMBL" id="MCV7424355.1"/>
    </source>
</evidence>
<feature type="transmembrane region" description="Helical" evidence="1">
    <location>
        <begin position="61"/>
        <end position="83"/>
    </location>
</feature>
<gene>
    <name evidence="2" type="ORF">H7K45_27795</name>
</gene>
<proteinExistence type="predicted"/>
<keyword evidence="3" id="KW-1185">Reference proteome</keyword>
<keyword evidence="1" id="KW-0812">Transmembrane</keyword>
<sequence length="120" mass="13505">MNDCLGQAILVLVVYALAVMRIVRLINADTILDPMRIAIARRARDTNRSEVERGRWSTVEYFTGCPWCVSMWVAAGTVWVPMWFAHKPVAQYVGILLAVSMIVGLMARFSTDEDVEIVES</sequence>